<dbReference type="EMBL" id="LGST01000059">
    <property type="protein sequence ID" value="KND96077.1"/>
    <property type="molecule type" value="Genomic_DNA"/>
</dbReference>
<comment type="caution">
    <text evidence="1">The sequence shown here is derived from an EMBL/GenBank/DDBJ whole genome shotgun (WGS) entry which is preliminary data.</text>
</comment>
<dbReference type="AlphaFoldDB" id="A0A0L0NPJ8"/>
<protein>
    <submittedName>
        <fullName evidence="1">Uncharacterized protein</fullName>
    </submittedName>
</protein>
<gene>
    <name evidence="1" type="ORF">QG37_07562</name>
</gene>
<evidence type="ECO:0000313" key="1">
    <source>
        <dbReference type="EMBL" id="KND96077.1"/>
    </source>
</evidence>
<dbReference type="Proteomes" id="UP000037122">
    <property type="component" value="Unassembled WGS sequence"/>
</dbReference>
<dbReference type="VEuPathDB" id="FungiDB:QG37_07562"/>
<sequence>MDQRYKKIKKKKKKRQQNELLLSQARGVISSDTEQREFLG</sequence>
<name>A0A0L0NPJ8_CANAR</name>
<proteinExistence type="predicted"/>
<accession>A0A0L0NPJ8</accession>
<reference evidence="2" key="1">
    <citation type="journal article" date="2015" name="BMC Genomics">
        <title>Draft genome of a commonly misdiagnosed multidrug resistant pathogen Candida auris.</title>
        <authorList>
            <person name="Chatterjee S."/>
            <person name="Alampalli S.V."/>
            <person name="Nageshan R.K."/>
            <person name="Chettiar S.T."/>
            <person name="Joshi S."/>
            <person name="Tatu U.S."/>
        </authorList>
    </citation>
    <scope>NUCLEOTIDE SEQUENCE [LARGE SCALE GENOMIC DNA]</scope>
    <source>
        <strain evidence="2">6684</strain>
    </source>
</reference>
<evidence type="ECO:0000313" key="2">
    <source>
        <dbReference type="Proteomes" id="UP000037122"/>
    </source>
</evidence>
<organism evidence="1 2">
    <name type="scientific">Candidozyma auris</name>
    <name type="common">Yeast</name>
    <name type="synonym">Candida auris</name>
    <dbReference type="NCBI Taxonomy" id="498019"/>
    <lineage>
        <taxon>Eukaryota</taxon>
        <taxon>Fungi</taxon>
        <taxon>Dikarya</taxon>
        <taxon>Ascomycota</taxon>
        <taxon>Saccharomycotina</taxon>
        <taxon>Pichiomycetes</taxon>
        <taxon>Metschnikowiaceae</taxon>
        <taxon>Candidozyma</taxon>
    </lineage>
</organism>